<keyword evidence="1" id="KW-0472">Membrane</keyword>
<keyword evidence="1" id="KW-0812">Transmembrane</keyword>
<keyword evidence="3" id="KW-1185">Reference proteome</keyword>
<dbReference type="Gene3D" id="2.130.10.10">
    <property type="entry name" value="YVTN repeat-like/Quinoprotein amine dehydrogenase"/>
    <property type="match status" value="1"/>
</dbReference>
<feature type="transmembrane region" description="Helical" evidence="1">
    <location>
        <begin position="55"/>
        <end position="76"/>
    </location>
</feature>
<dbReference type="EMBL" id="LWDV01000009">
    <property type="protein sequence ID" value="OCL26059.1"/>
    <property type="molecule type" value="Genomic_DNA"/>
</dbReference>
<proteinExistence type="predicted"/>
<reference evidence="3" key="1">
    <citation type="submission" date="2016-07" db="EMBL/GenBank/DDBJ databases">
        <authorList>
            <person name="Florea S."/>
            <person name="Webb J.S."/>
            <person name="Jaromczyk J."/>
            <person name="Schardl C.L."/>
        </authorList>
    </citation>
    <scope>NUCLEOTIDE SEQUENCE [LARGE SCALE GENOMIC DNA]</scope>
    <source>
        <strain evidence="3">Z6</strain>
    </source>
</reference>
<dbReference type="InterPro" id="IPR011047">
    <property type="entry name" value="Quinoprotein_ADH-like_sf"/>
</dbReference>
<organism evidence="2 3">
    <name type="scientific">Orenia metallireducens</name>
    <dbReference type="NCBI Taxonomy" id="1413210"/>
    <lineage>
        <taxon>Bacteria</taxon>
        <taxon>Bacillati</taxon>
        <taxon>Bacillota</taxon>
        <taxon>Clostridia</taxon>
        <taxon>Halanaerobiales</taxon>
        <taxon>Halobacteroidaceae</taxon>
        <taxon>Orenia</taxon>
    </lineage>
</organism>
<evidence type="ECO:0000313" key="3">
    <source>
        <dbReference type="Proteomes" id="UP000093514"/>
    </source>
</evidence>
<sequence>MLLIRYKVAPYGATFSLINKLSCFIIIEDFYTIFSKRLDFILLSRGAYMNFYLYQFKWLIIASIAGLLIAFFFVVVPEGFLYDVSGRDYGEDGRVERFTSVTQLKDSSLLIIGYSKKGFNTQNKGAYLLKVALNGSQGWSKSFSEEGNIKFNGIQEVSDSGVILVGEKSLSANSKVDAYILKVDKQGNKKWSMQFGDKYADSFKVVKELRDGSLLIGGKVRIAQGEDSFNEQAYLVKLDKDGKQEWIKEFGGEYYDGINSIKEALDGGIVLVGYYGTDRYMYSRNAYIIKLDSVGNQQWSKIIGEEGYNSSLNSVIENKEGELILVGQVRGKEADSYGGYIVKLNSNGDKLWTKVYQNQEEEDYYLFTDIAEAEDDYFIIVGYKLIFIEESSDYRHVSYVSKIDESGQKKWTKSFRSSYQDGGFNSISKVDNGDFILAGWIQDRQEVDGYLLKIDSKGNEVKFEKEQD</sequence>
<reference evidence="2 3" key="2">
    <citation type="submission" date="2016-08" db="EMBL/GenBank/DDBJ databases">
        <title>Orenia metallireducens sp. nov. strain Z6, a Novel Metal-reducing Firmicute from the Deep Subsurface.</title>
        <authorList>
            <person name="Maxim B.I."/>
            <person name="Kenneth K."/>
            <person name="Flynn T.M."/>
            <person name="Oloughlin E.J."/>
            <person name="Locke R.A."/>
            <person name="Weber J.R."/>
            <person name="Egan S.M."/>
            <person name="Mackie R.I."/>
            <person name="Cann I.K."/>
        </authorList>
    </citation>
    <scope>NUCLEOTIDE SEQUENCE [LARGE SCALE GENOMIC DNA]</scope>
    <source>
        <strain evidence="2 3">Z6</strain>
    </source>
</reference>
<dbReference type="PANTHER" id="PTHR42754:SF1">
    <property type="entry name" value="LIPOPROTEIN"/>
    <property type="match status" value="1"/>
</dbReference>
<dbReference type="SUPFAM" id="SSF50998">
    <property type="entry name" value="Quinoprotein alcohol dehydrogenase-like"/>
    <property type="match status" value="1"/>
</dbReference>
<dbReference type="AlphaFoldDB" id="A0A1C0A728"/>
<dbReference type="PANTHER" id="PTHR42754">
    <property type="entry name" value="ENDOGLUCANASE"/>
    <property type="match status" value="1"/>
</dbReference>
<evidence type="ECO:0000313" key="2">
    <source>
        <dbReference type="EMBL" id="OCL26059.1"/>
    </source>
</evidence>
<name>A0A1C0A728_9FIRM</name>
<gene>
    <name evidence="2" type="ORF">U472_08555</name>
</gene>
<dbReference type="InterPro" id="IPR015943">
    <property type="entry name" value="WD40/YVTN_repeat-like_dom_sf"/>
</dbReference>
<keyword evidence="1" id="KW-1133">Transmembrane helix</keyword>
<comment type="caution">
    <text evidence="2">The sequence shown here is derived from an EMBL/GenBank/DDBJ whole genome shotgun (WGS) entry which is preliminary data.</text>
</comment>
<accession>A0A1C0A728</accession>
<protein>
    <submittedName>
        <fullName evidence="2">Uncharacterized protein</fullName>
    </submittedName>
</protein>
<evidence type="ECO:0000256" key="1">
    <source>
        <dbReference type="SAM" id="Phobius"/>
    </source>
</evidence>
<dbReference type="Proteomes" id="UP000093514">
    <property type="component" value="Unassembled WGS sequence"/>
</dbReference>